<dbReference type="Proteomes" id="UP000503464">
    <property type="component" value="Chromosome"/>
</dbReference>
<accession>A0AAE7EHD6</accession>
<proteinExistence type="predicted"/>
<protein>
    <submittedName>
        <fullName evidence="1">Uncharacterized protein</fullName>
    </submittedName>
</protein>
<name>A0AAE7EHD6_SERFO</name>
<organism evidence="1 2">
    <name type="scientific">Serratia fonticola</name>
    <dbReference type="NCBI Taxonomy" id="47917"/>
    <lineage>
        <taxon>Bacteria</taxon>
        <taxon>Pseudomonadati</taxon>
        <taxon>Pseudomonadota</taxon>
        <taxon>Gammaproteobacteria</taxon>
        <taxon>Enterobacterales</taxon>
        <taxon>Yersiniaceae</taxon>
        <taxon>Serratia</taxon>
    </lineage>
</organism>
<dbReference type="AlphaFoldDB" id="A0AAE7EHD6"/>
<sequence>MLEDYPLTDDTDARIAKRRILAVSAALEIIKASAAAPSAYTGYQKVDHDCKYAIAHVDELADAIQAAIDEQ</sequence>
<dbReference type="EMBL" id="CP054160">
    <property type="protein sequence ID" value="QKJ58785.1"/>
    <property type="molecule type" value="Genomic_DNA"/>
</dbReference>
<gene>
    <name evidence="1" type="ORF">G9399_10930</name>
</gene>
<evidence type="ECO:0000313" key="1">
    <source>
        <dbReference type="EMBL" id="QKJ58785.1"/>
    </source>
</evidence>
<reference evidence="2" key="1">
    <citation type="submission" date="2020-03" db="EMBL/GenBank/DDBJ databases">
        <title>Genome sequences of seven Enterobacteriaceae strains isolated from Canadian wastewater treatment facilities.</title>
        <authorList>
            <person name="Huang H."/>
            <person name="Chmara J.T."/>
            <person name="Duceppe M.-O."/>
        </authorList>
    </citation>
    <scope>NUCLEOTIDE SEQUENCE [LARGE SCALE GENOMIC DNA]</scope>
    <source>
        <strain evidence="2">Biosolid 3</strain>
    </source>
</reference>
<dbReference type="RefSeq" id="WP_173409123.1">
    <property type="nucleotide sequence ID" value="NZ_CP054160.3"/>
</dbReference>
<evidence type="ECO:0000313" key="2">
    <source>
        <dbReference type="Proteomes" id="UP000503464"/>
    </source>
</evidence>